<dbReference type="InterPro" id="IPR018062">
    <property type="entry name" value="HTH_AraC-typ_CS"/>
</dbReference>
<protein>
    <submittedName>
        <fullName evidence="8">Helix-turn-helix domain-containing protein</fullName>
    </submittedName>
</protein>
<evidence type="ECO:0000256" key="1">
    <source>
        <dbReference type="ARBA" id="ARBA00022490"/>
    </source>
</evidence>
<proteinExistence type="predicted"/>
<dbReference type="InterPro" id="IPR009057">
    <property type="entry name" value="Homeodomain-like_sf"/>
</dbReference>
<evidence type="ECO:0000313" key="8">
    <source>
        <dbReference type="EMBL" id="GAA4445752.1"/>
    </source>
</evidence>
<dbReference type="PANTHER" id="PTHR43280:SF28">
    <property type="entry name" value="HTH-TYPE TRANSCRIPTIONAL ACTIVATOR RHAS"/>
    <property type="match status" value="1"/>
</dbReference>
<dbReference type="InterPro" id="IPR003313">
    <property type="entry name" value="AraC-bd"/>
</dbReference>
<keyword evidence="5" id="KW-0804">Transcription</keyword>
<keyword evidence="9" id="KW-1185">Reference proteome</keyword>
<dbReference type="EMBL" id="BAABGA010000008">
    <property type="protein sequence ID" value="GAA4445752.1"/>
    <property type="molecule type" value="Genomic_DNA"/>
</dbReference>
<sequence>MQILKNEDWFHEDGFPIAVERRDPQESFGIHTHEFSEIVVVTGGEGLHVTGEDSWPLTTGDVFVIGGSRPHDYLNTNRLQLTNILFQQEALSLRLHDLPSLPGYHALFHLEPAWRRQHQFKSRLRVTRSELATAVDLIQQLDSELRDRSSGFQFIATATFMQIVGHLSRCYGRTKNVDSISLLSIANAISHLESHFTDPIQLDDLIELSQMSRRSFLRAFESAMGCTPIAHLIRLRIDRAAQLLRTTNQGVTEIAFDVGFNDSNYFSRQFRKIMKCSPREYRSQSSLQP</sequence>
<dbReference type="Pfam" id="PF12833">
    <property type="entry name" value="HTH_18"/>
    <property type="match status" value="1"/>
</dbReference>
<comment type="caution">
    <text evidence="8">The sequence shown here is derived from an EMBL/GenBank/DDBJ whole genome shotgun (WGS) entry which is preliminary data.</text>
</comment>
<name>A0ABP8M9Q5_9BACT</name>
<dbReference type="CDD" id="cd06977">
    <property type="entry name" value="cupin_RhaR_RhaS-like_N"/>
    <property type="match status" value="1"/>
</dbReference>
<evidence type="ECO:0000256" key="5">
    <source>
        <dbReference type="ARBA" id="ARBA00023163"/>
    </source>
</evidence>
<evidence type="ECO:0000256" key="3">
    <source>
        <dbReference type="ARBA" id="ARBA00023015"/>
    </source>
</evidence>
<dbReference type="SUPFAM" id="SSF51215">
    <property type="entry name" value="Regulatory protein AraC"/>
    <property type="match status" value="1"/>
</dbReference>
<organism evidence="8 9">
    <name type="scientific">Novipirellula rosea</name>
    <dbReference type="NCBI Taxonomy" id="1031540"/>
    <lineage>
        <taxon>Bacteria</taxon>
        <taxon>Pseudomonadati</taxon>
        <taxon>Planctomycetota</taxon>
        <taxon>Planctomycetia</taxon>
        <taxon>Pirellulales</taxon>
        <taxon>Pirellulaceae</taxon>
        <taxon>Novipirellula</taxon>
    </lineage>
</organism>
<dbReference type="PROSITE" id="PS00041">
    <property type="entry name" value="HTH_ARAC_FAMILY_1"/>
    <property type="match status" value="1"/>
</dbReference>
<keyword evidence="6" id="KW-0684">Rhamnose metabolism</keyword>
<dbReference type="InterPro" id="IPR014710">
    <property type="entry name" value="RmlC-like_jellyroll"/>
</dbReference>
<dbReference type="PANTHER" id="PTHR43280">
    <property type="entry name" value="ARAC-FAMILY TRANSCRIPTIONAL REGULATOR"/>
    <property type="match status" value="1"/>
</dbReference>
<gene>
    <name evidence="8" type="ORF">GCM10023156_05770</name>
</gene>
<evidence type="ECO:0000256" key="6">
    <source>
        <dbReference type="ARBA" id="ARBA00023308"/>
    </source>
</evidence>
<dbReference type="InterPro" id="IPR020449">
    <property type="entry name" value="Tscrpt_reg_AraC-type_HTH"/>
</dbReference>
<dbReference type="SMART" id="SM00342">
    <property type="entry name" value="HTH_ARAC"/>
    <property type="match status" value="1"/>
</dbReference>
<dbReference type="InterPro" id="IPR037923">
    <property type="entry name" value="HTH-like"/>
</dbReference>
<dbReference type="RefSeq" id="WP_339944753.1">
    <property type="nucleotide sequence ID" value="NZ_BAABGA010000008.1"/>
</dbReference>
<dbReference type="InterPro" id="IPR018060">
    <property type="entry name" value="HTH_AraC"/>
</dbReference>
<feature type="domain" description="HTH araC/xylS-type" evidence="7">
    <location>
        <begin position="186"/>
        <end position="284"/>
    </location>
</feature>
<evidence type="ECO:0000313" key="9">
    <source>
        <dbReference type="Proteomes" id="UP001500840"/>
    </source>
</evidence>
<evidence type="ECO:0000256" key="4">
    <source>
        <dbReference type="ARBA" id="ARBA00023125"/>
    </source>
</evidence>
<keyword evidence="1" id="KW-0963">Cytoplasm</keyword>
<dbReference type="Proteomes" id="UP001500840">
    <property type="component" value="Unassembled WGS sequence"/>
</dbReference>
<dbReference type="InterPro" id="IPR047220">
    <property type="entry name" value="RhaR_RhaS-like_N"/>
</dbReference>
<dbReference type="PRINTS" id="PR00032">
    <property type="entry name" value="HTHARAC"/>
</dbReference>
<dbReference type="PROSITE" id="PS01124">
    <property type="entry name" value="HTH_ARAC_FAMILY_2"/>
    <property type="match status" value="1"/>
</dbReference>
<reference evidence="9" key="1">
    <citation type="journal article" date="2019" name="Int. J. Syst. Evol. Microbiol.">
        <title>The Global Catalogue of Microorganisms (GCM) 10K type strain sequencing project: providing services to taxonomists for standard genome sequencing and annotation.</title>
        <authorList>
            <consortium name="The Broad Institute Genomics Platform"/>
            <consortium name="The Broad Institute Genome Sequencing Center for Infectious Disease"/>
            <person name="Wu L."/>
            <person name="Ma J."/>
        </authorList>
    </citation>
    <scope>NUCLEOTIDE SEQUENCE [LARGE SCALE GENOMIC DNA]</scope>
    <source>
        <strain evidence="9">JCM 17759</strain>
    </source>
</reference>
<dbReference type="SUPFAM" id="SSF46689">
    <property type="entry name" value="Homeodomain-like"/>
    <property type="match status" value="2"/>
</dbReference>
<dbReference type="Gene3D" id="2.60.120.10">
    <property type="entry name" value="Jelly Rolls"/>
    <property type="match status" value="1"/>
</dbReference>
<evidence type="ECO:0000256" key="2">
    <source>
        <dbReference type="ARBA" id="ARBA00022737"/>
    </source>
</evidence>
<accession>A0ABP8M9Q5</accession>
<dbReference type="Gene3D" id="1.10.10.60">
    <property type="entry name" value="Homeodomain-like"/>
    <property type="match status" value="2"/>
</dbReference>
<keyword evidence="3" id="KW-0805">Transcription regulation</keyword>
<dbReference type="Pfam" id="PF02311">
    <property type="entry name" value="AraC_binding"/>
    <property type="match status" value="1"/>
</dbReference>
<keyword evidence="4" id="KW-0238">DNA-binding</keyword>
<keyword evidence="2" id="KW-0677">Repeat</keyword>
<evidence type="ECO:0000259" key="7">
    <source>
        <dbReference type="PROSITE" id="PS01124"/>
    </source>
</evidence>